<feature type="region of interest" description="Disordered" evidence="6">
    <location>
        <begin position="50"/>
        <end position="69"/>
    </location>
</feature>
<dbReference type="GO" id="GO:1990404">
    <property type="term" value="F:NAD+-protein mono-ADP-ribosyltransferase activity"/>
    <property type="evidence" value="ECO:0007669"/>
    <property type="project" value="TreeGrafter"/>
</dbReference>
<evidence type="ECO:0000256" key="4">
    <source>
        <dbReference type="PROSITE-ProRule" id="PRU00182"/>
    </source>
</evidence>
<dbReference type="InterPro" id="IPR003819">
    <property type="entry name" value="TauD/TfdA-like"/>
</dbReference>
<keyword evidence="4" id="KW-0694">RNA-binding</keyword>
<dbReference type="Gene3D" id="3.40.50.150">
    <property type="entry name" value="Vaccinia Virus protein VP39"/>
    <property type="match status" value="1"/>
</dbReference>
<dbReference type="Gene3D" id="3.60.130.10">
    <property type="entry name" value="Clavaminate synthase-like"/>
    <property type="match status" value="1"/>
</dbReference>
<keyword evidence="2" id="KW-0560">Oxidoreductase</keyword>
<reference evidence="9" key="1">
    <citation type="submission" date="2022-10" db="EMBL/GenBank/DDBJ databases">
        <authorList>
            <person name="Chen Y."/>
            <person name="Dougan E. K."/>
            <person name="Chan C."/>
            <person name="Rhodes N."/>
            <person name="Thang M."/>
        </authorList>
    </citation>
    <scope>NUCLEOTIDE SEQUENCE</scope>
</reference>
<dbReference type="InterPro" id="IPR012317">
    <property type="entry name" value="Poly(ADP-ribose)pol_cat_dom"/>
</dbReference>
<dbReference type="InterPro" id="IPR036986">
    <property type="entry name" value="S4_RNA-bd_sf"/>
</dbReference>
<dbReference type="SUPFAM" id="SSF56399">
    <property type="entry name" value="ADP-ribosylation"/>
    <property type="match status" value="2"/>
</dbReference>
<dbReference type="Gene3D" id="3.30.2350.10">
    <property type="entry name" value="Pseudouridine synthase"/>
    <property type="match status" value="1"/>
</dbReference>
<evidence type="ECO:0000313" key="10">
    <source>
        <dbReference type="EMBL" id="CAL1164779.1"/>
    </source>
</evidence>
<dbReference type="SUPFAM" id="SSF51197">
    <property type="entry name" value="Clavaminate synthase-like"/>
    <property type="match status" value="1"/>
</dbReference>
<dbReference type="InterPro" id="IPR020103">
    <property type="entry name" value="PsdUridine_synth_cat_dom_sf"/>
</dbReference>
<protein>
    <recommendedName>
        <fullName evidence="5">Poly [ADP-ribose] polymerase</fullName>
        <shortName evidence="5">PARP</shortName>
        <ecNumber evidence="5">2.4.2.-</ecNumber>
    </recommendedName>
</protein>
<dbReference type="Proteomes" id="UP001152797">
    <property type="component" value="Unassembled WGS sequence"/>
</dbReference>
<dbReference type="GO" id="GO:0005634">
    <property type="term" value="C:nucleus"/>
    <property type="evidence" value="ECO:0007669"/>
    <property type="project" value="TreeGrafter"/>
</dbReference>
<dbReference type="SUPFAM" id="SSF55120">
    <property type="entry name" value="Pseudouridine synthase"/>
    <property type="match status" value="1"/>
</dbReference>
<feature type="compositionally biased region" description="Basic and acidic residues" evidence="6">
    <location>
        <begin position="50"/>
        <end position="62"/>
    </location>
</feature>
<dbReference type="CDD" id="cd00165">
    <property type="entry name" value="S4"/>
    <property type="match status" value="1"/>
</dbReference>
<name>A0A9P1DM25_9DINO</name>
<dbReference type="GO" id="GO:0001522">
    <property type="term" value="P:pseudouridine synthesis"/>
    <property type="evidence" value="ECO:0007669"/>
    <property type="project" value="InterPro"/>
</dbReference>
<dbReference type="InterPro" id="IPR006145">
    <property type="entry name" value="PsdUridine_synth_RsuA/RluA"/>
</dbReference>
<keyword evidence="5" id="KW-0520">NAD</keyword>
<evidence type="ECO:0000256" key="1">
    <source>
        <dbReference type="ARBA" id="ARBA00010876"/>
    </source>
</evidence>
<dbReference type="CDD" id="cd02869">
    <property type="entry name" value="PseudoU_synth_RluA_like"/>
    <property type="match status" value="1"/>
</dbReference>
<evidence type="ECO:0000256" key="2">
    <source>
        <dbReference type="ARBA" id="ARBA00023002"/>
    </source>
</evidence>
<dbReference type="SUPFAM" id="SSF55174">
    <property type="entry name" value="Alpha-L RNA-binding motif"/>
    <property type="match status" value="1"/>
</dbReference>
<dbReference type="EMBL" id="CAMXCT030005101">
    <property type="protein sequence ID" value="CAL4798716.1"/>
    <property type="molecule type" value="Genomic_DNA"/>
</dbReference>
<accession>A0A9P1DM25</accession>
<dbReference type="InterPro" id="IPR042098">
    <property type="entry name" value="TauD-like_sf"/>
</dbReference>
<dbReference type="SUPFAM" id="SSF53335">
    <property type="entry name" value="S-adenosyl-L-methionine-dependent methyltransferases"/>
    <property type="match status" value="1"/>
</dbReference>
<keyword evidence="3" id="KW-0413">Isomerase</keyword>
<dbReference type="Gene3D" id="3.10.290.10">
    <property type="entry name" value="RNA-binding S4 domain"/>
    <property type="match status" value="1"/>
</dbReference>
<dbReference type="OrthoDB" id="6133115at2759"/>
<organism evidence="9">
    <name type="scientific">Cladocopium goreaui</name>
    <dbReference type="NCBI Taxonomy" id="2562237"/>
    <lineage>
        <taxon>Eukaryota</taxon>
        <taxon>Sar</taxon>
        <taxon>Alveolata</taxon>
        <taxon>Dinophyceae</taxon>
        <taxon>Suessiales</taxon>
        <taxon>Symbiodiniaceae</taxon>
        <taxon>Cladocopium</taxon>
    </lineage>
</organism>
<dbReference type="EC" id="2.4.2.-" evidence="5"/>
<dbReference type="GO" id="GO:0003723">
    <property type="term" value="F:RNA binding"/>
    <property type="evidence" value="ECO:0007669"/>
    <property type="project" value="UniProtKB-KW"/>
</dbReference>
<dbReference type="Pfam" id="PF13578">
    <property type="entry name" value="Methyltransf_24"/>
    <property type="match status" value="1"/>
</dbReference>
<dbReference type="InterPro" id="IPR029063">
    <property type="entry name" value="SAM-dependent_MTases_sf"/>
</dbReference>
<dbReference type="PROSITE" id="PS50889">
    <property type="entry name" value="S4"/>
    <property type="match status" value="2"/>
</dbReference>
<dbReference type="EMBL" id="CAMXCT020005101">
    <property type="protein sequence ID" value="CAL1164779.1"/>
    <property type="molecule type" value="Genomic_DNA"/>
</dbReference>
<keyword evidence="5" id="KW-0328">Glycosyltransferase</keyword>
<reference evidence="10" key="2">
    <citation type="submission" date="2024-04" db="EMBL/GenBank/DDBJ databases">
        <authorList>
            <person name="Chen Y."/>
            <person name="Shah S."/>
            <person name="Dougan E. K."/>
            <person name="Thang M."/>
            <person name="Chan C."/>
        </authorList>
    </citation>
    <scope>NUCLEOTIDE SEQUENCE [LARGE SCALE GENOMIC DNA]</scope>
</reference>
<feature type="domain" description="PARP catalytic" evidence="8">
    <location>
        <begin position="932"/>
        <end position="1146"/>
    </location>
</feature>
<evidence type="ECO:0000313" key="11">
    <source>
        <dbReference type="Proteomes" id="UP001152797"/>
    </source>
</evidence>
<dbReference type="Pfam" id="PF02668">
    <property type="entry name" value="TauD"/>
    <property type="match status" value="1"/>
</dbReference>
<keyword evidence="11" id="KW-1185">Reference proteome</keyword>
<dbReference type="PROSITE" id="PS01129">
    <property type="entry name" value="PSI_RLU"/>
    <property type="match status" value="1"/>
</dbReference>
<dbReference type="Pfam" id="PF00644">
    <property type="entry name" value="PARP"/>
    <property type="match status" value="2"/>
</dbReference>
<dbReference type="Pfam" id="PF00849">
    <property type="entry name" value="PseudoU_synth_2"/>
    <property type="match status" value="1"/>
</dbReference>
<dbReference type="EMBL" id="CAMXCT010005101">
    <property type="protein sequence ID" value="CAI4011404.1"/>
    <property type="molecule type" value="Genomic_DNA"/>
</dbReference>
<keyword evidence="5" id="KW-0808">Transferase</keyword>
<dbReference type="InterPro" id="IPR006224">
    <property type="entry name" value="PsdUridine_synth_RluA-like_CS"/>
</dbReference>
<feature type="transmembrane region" description="Helical" evidence="7">
    <location>
        <begin position="550"/>
        <end position="568"/>
    </location>
</feature>
<feature type="domain" description="PARP catalytic" evidence="8">
    <location>
        <begin position="632"/>
        <end position="873"/>
    </location>
</feature>
<gene>
    <name evidence="9" type="ORF">C1SCF055_LOCUS36574</name>
</gene>
<keyword evidence="7" id="KW-0472">Membrane</keyword>
<dbReference type="PROSITE" id="PS51059">
    <property type="entry name" value="PARP_CATALYTIC"/>
    <property type="match status" value="2"/>
</dbReference>
<evidence type="ECO:0000313" key="9">
    <source>
        <dbReference type="EMBL" id="CAI4011404.1"/>
    </source>
</evidence>
<dbReference type="PANTHER" id="PTHR45740">
    <property type="entry name" value="POLY [ADP-RIBOSE] POLYMERASE"/>
    <property type="match status" value="1"/>
</dbReference>
<dbReference type="Gene3D" id="3.90.228.10">
    <property type="match status" value="2"/>
</dbReference>
<dbReference type="GO" id="GO:0003950">
    <property type="term" value="F:NAD+ poly-ADP-ribosyltransferase activity"/>
    <property type="evidence" value="ECO:0007669"/>
    <property type="project" value="UniProtKB-UniRule"/>
</dbReference>
<evidence type="ECO:0000256" key="7">
    <source>
        <dbReference type="SAM" id="Phobius"/>
    </source>
</evidence>
<evidence type="ECO:0000256" key="3">
    <source>
        <dbReference type="ARBA" id="ARBA00023235"/>
    </source>
</evidence>
<evidence type="ECO:0000256" key="5">
    <source>
        <dbReference type="RuleBase" id="RU362114"/>
    </source>
</evidence>
<proteinExistence type="inferred from homology"/>
<evidence type="ECO:0000256" key="6">
    <source>
        <dbReference type="SAM" id="MobiDB-lite"/>
    </source>
</evidence>
<comment type="caution">
    <text evidence="9">The sequence shown here is derived from an EMBL/GenBank/DDBJ whole genome shotgun (WGS) entry which is preliminary data.</text>
</comment>
<evidence type="ECO:0000259" key="8">
    <source>
        <dbReference type="PROSITE" id="PS51059"/>
    </source>
</evidence>
<keyword evidence="7" id="KW-0812">Transmembrane</keyword>
<keyword evidence="7" id="KW-1133">Transmembrane helix</keyword>
<sequence length="1872" mass="210649">MFVASLLALEACAVRETLQPLTSEDAIRWEGDRYRVIRHGSDLGFVALEDGRPMPRDQRDENPMSEGSEGELELFKDAFLQTYTNWDDKVYDAPLALKRLKARKMGCWHGSFTPDLCCSNGGWSVCDSEQYILEDCCAGWWSKKDPTFIHEARQTMLHFFDAVYSGPSRNPHHLHASYYAMLMARQAKQAPKDGLVFVEVGVDEGDFFAAVVQEMDWLGVDVKYYAVDPWFGRIEQMKNALNLAIKWAPKVWIIRETGDKASRMLEDESVDFVFIDAVHTFEYVTLHMEKFWPKVKPGGILAGHDFAPEKPQRFPGPFLAAKAFARRMDIDERLIGLQGTTYAIKKGMAECDSRWSCEEIQYDCNTDCWIFTGSSSCGTLQDTSCGSSYYYKTTTTTTTETTELILGACWPNMASSTDFRCTAAVYCDSQNDGTNHGEIPLEQCVALCRSTFNCNYIQYDCNEVCLLLEECHQTRPTVCGSSIYRYENADIATSTSSEQATAEAAEPDPEPAMEDVDLPALFLISGFCILVLSVFFRCYLQRMRNRSAGAAKFVLGAGSGSVIGSIGIRTTLCDGEEDLEPLTSMARQNLPRYWSTSADLQEVSIEFPAERRNLGFGELAYVKHEHFRQFQYLVNHTYQAIPTQDRLCPTDQHGKTRGGCACVQPGGSPGLPTGFQVKRVIRVEDSDMFNRYIKRRDQIKMSRLKCAAPDPKIRTQQAIEAFPGLQEVVAQLDSDLNETYLWHGTRVRTGLQIAQEDFNLTFAGSGAGTMYGKGLYFSESSTKADEYSQDEPSGYYHGVRALLLCRVCMGEFYYTGEREQTAIEKFMQGISDSTLGDRAKAVNTYREFVVYNKDQVYPEYLVLYERLHGTRPPEPPPKDLPFLLELPLYWKNVGKNPRIQEFHDHWLVRPKISNLIYRMALHTSENSCPKVQRAKRVEDSVLWCKYINWKKELARQLEVSKMDRCTPPNELDGTPSSGHVLTGEILAEHDGVEAISLENMVAGLNELLLWHGTSREAAAAIANDGFVLNNNALHGRRFGNGVYLAEDLRKSLSYCKEADGVKYVLLCRAVCGEMFYTEQQTHRDAPERAREQGKQSVLANPDKVGPREYILFDTAQVYPEYIVEFVTRPLARGPVHCQPWGGDCRHGGRRYDNCGASVARLPSVDKKPVALETVVPRDGSRDDLKILPGDADGLRLKVNSLASISLEEENQFVQMMNNYGATVLVPKEESDPLAVYKTLDRWFGKCVPHDAMNEHGIVEINPANPTSINTANPKKEHLPHTDDAYTDSPAAFCTLQCRESAATGGESVLVSGAELLAALSNEELRSLMQPGMVSMGRRPAADGSWMKVSSIPLFWVDKDSGWLQVRWRCNDGCVGDVAAEVKPSYEQMDAVARHEVYQLVVPLNPGELLVVDNRAIAHGRRPYESGDWAIQSGSSSSVQKFRKLIRKSVEIRAFWFGTTLTRLKSFESANWPPRIEKEVQQPLDFEPGEYRDYEEKEAVVSDSHAGEHLFIWALKQWQHLGSHQHAKALARQGRLQVNGQSVADFHRLSAGDQVTLRLDPHVLSLKHTFLRRQMVASGQSGMRLEAFCRTCFHDILTSRRSIREAIKQGSVRVNGEQVEHTRMLQEGTCVEVALPAIQALHGLCPKNCWPRIIYEDDMLAVVWKHANVKSMGGWQTAENGARLQVKPSHEADAFDERLKSIHRLDKPVAGLMLMAKTYSAHRSLMQWLKERRNISKVYRAIVFGNPLQGYQGALTDQACQTWQFQVDSAVDGRAALTLGRILEELDGFHVVELSPITGRRHQLRIHMASLGCPIVGDTDYGSRSRASGILLAAVELKFLHPAKQLESPQMLEFHEEEPPHFKSWREKLSGSL</sequence>
<comment type="similarity">
    <text evidence="1">Belongs to the pseudouridine synthase RluA family.</text>
</comment>
<dbReference type="InterPro" id="IPR002942">
    <property type="entry name" value="S4_RNA-bd"/>
</dbReference>
<dbReference type="InterPro" id="IPR051712">
    <property type="entry name" value="ARTD-AVP"/>
</dbReference>
<dbReference type="GO" id="GO:0016491">
    <property type="term" value="F:oxidoreductase activity"/>
    <property type="evidence" value="ECO:0007669"/>
    <property type="project" value="UniProtKB-KW"/>
</dbReference>
<dbReference type="PANTHER" id="PTHR45740:SF2">
    <property type="entry name" value="POLY [ADP-RIBOSE] POLYMERASE"/>
    <property type="match status" value="1"/>
</dbReference>
<dbReference type="SMART" id="SM00363">
    <property type="entry name" value="S4"/>
    <property type="match status" value="2"/>
</dbReference>
<dbReference type="GO" id="GO:0009982">
    <property type="term" value="F:pseudouridine synthase activity"/>
    <property type="evidence" value="ECO:0007669"/>
    <property type="project" value="InterPro"/>
</dbReference>
<feature type="transmembrane region" description="Helical" evidence="7">
    <location>
        <begin position="518"/>
        <end position="538"/>
    </location>
</feature>